<evidence type="ECO:0000313" key="5">
    <source>
        <dbReference type="Proteomes" id="UP000257123"/>
    </source>
</evidence>
<dbReference type="InterPro" id="IPR004860">
    <property type="entry name" value="LAGLIDADG_dom"/>
</dbReference>
<gene>
    <name evidence="2" type="ORF">CGL51_13540</name>
    <name evidence="3" type="ORF">CGL52_13705</name>
</gene>
<dbReference type="GO" id="GO:0004519">
    <property type="term" value="F:endonuclease activity"/>
    <property type="evidence" value="ECO:0007669"/>
    <property type="project" value="InterPro"/>
</dbReference>
<evidence type="ECO:0000313" key="4">
    <source>
        <dbReference type="Proteomes" id="UP000256877"/>
    </source>
</evidence>
<dbReference type="Proteomes" id="UP000256877">
    <property type="component" value="Unassembled WGS sequence"/>
</dbReference>
<evidence type="ECO:0000313" key="3">
    <source>
        <dbReference type="EMBL" id="RFA94947.1"/>
    </source>
</evidence>
<evidence type="ECO:0000259" key="1">
    <source>
        <dbReference type="PROSITE" id="PS50819"/>
    </source>
</evidence>
<dbReference type="EMBL" id="NMUF01000069">
    <property type="protein sequence ID" value="RFA94947.1"/>
    <property type="molecule type" value="Genomic_DNA"/>
</dbReference>
<organism evidence="3 4">
    <name type="scientific">Pyrobaculum aerophilum</name>
    <dbReference type="NCBI Taxonomy" id="13773"/>
    <lineage>
        <taxon>Archaea</taxon>
        <taxon>Thermoproteota</taxon>
        <taxon>Thermoprotei</taxon>
        <taxon>Thermoproteales</taxon>
        <taxon>Thermoproteaceae</taxon>
        <taxon>Pyrobaculum</taxon>
    </lineage>
</organism>
<dbReference type="Pfam" id="PF14528">
    <property type="entry name" value="LAGLIDADG_3"/>
    <property type="match status" value="1"/>
</dbReference>
<dbReference type="EMBL" id="NMUE01000071">
    <property type="protein sequence ID" value="RFA93061.1"/>
    <property type="molecule type" value="Genomic_DNA"/>
</dbReference>
<dbReference type="SUPFAM" id="SSF55608">
    <property type="entry name" value="Homing endonucleases"/>
    <property type="match status" value="1"/>
</dbReference>
<dbReference type="AlphaFoldDB" id="A0A371QWZ1"/>
<comment type="caution">
    <text evidence="3">The sequence shown here is derived from an EMBL/GenBank/DDBJ whole genome shotgun (WGS) entry which is preliminary data.</text>
</comment>
<accession>A0A371QWZ1</accession>
<feature type="domain" description="DOD-type homing endonuclease" evidence="1">
    <location>
        <begin position="1"/>
        <end position="67"/>
    </location>
</feature>
<dbReference type="InterPro" id="IPR027434">
    <property type="entry name" value="Homing_endonucl"/>
</dbReference>
<dbReference type="Proteomes" id="UP000257123">
    <property type="component" value="Unassembled WGS sequence"/>
</dbReference>
<reference evidence="4 5" key="1">
    <citation type="submission" date="2017-07" db="EMBL/GenBank/DDBJ databases">
        <title>Draft genome sequence of aerobic hyperthermophilic archaea, Pyrobaculum aerophilum YKB31 and YKB32.</title>
        <authorList>
            <person name="Mochizuki T."/>
            <person name="Berliner A.J."/>
            <person name="Yoshida-Takashima Y."/>
            <person name="Takaki Y."/>
            <person name="Nunoura T."/>
            <person name="Takai K."/>
        </authorList>
    </citation>
    <scope>NUCLEOTIDE SEQUENCE [LARGE SCALE GENOMIC DNA]</scope>
    <source>
        <strain evidence="2 5">YKB31</strain>
        <strain evidence="3 4">YKB32</strain>
    </source>
</reference>
<evidence type="ECO:0000313" key="2">
    <source>
        <dbReference type="EMBL" id="RFA93061.1"/>
    </source>
</evidence>
<name>A0A371QWZ1_9CREN</name>
<protein>
    <recommendedName>
        <fullName evidence="1">DOD-type homing endonuclease domain-containing protein</fullName>
    </recommendedName>
</protein>
<dbReference type="Gene3D" id="3.10.28.10">
    <property type="entry name" value="Homing endonucleases"/>
    <property type="match status" value="1"/>
</dbReference>
<dbReference type="PROSITE" id="PS50819">
    <property type="entry name" value="INTEIN_ENDONUCLEASE"/>
    <property type="match status" value="1"/>
</dbReference>
<proteinExistence type="predicted"/>
<sequence length="137" mass="15948">MAADFIRSLGLPIPQTSFDAKAFVQGLYDAEGYVEYWKPRRTVRINFANKNWEIIKLVVETLKGVGIKKPYVRYSSRSYRIQLYRKDDVMAFAQNIGFRYPTKYNKLKIPSFLTFIPIPARRRPAYLKELAGGHHKG</sequence>
<dbReference type="InterPro" id="IPR004042">
    <property type="entry name" value="Intein_endonuc_central"/>
</dbReference>